<evidence type="ECO:0000256" key="2">
    <source>
        <dbReference type="ARBA" id="ARBA00022475"/>
    </source>
</evidence>
<evidence type="ECO:0000256" key="5">
    <source>
        <dbReference type="ARBA" id="ARBA00023136"/>
    </source>
</evidence>
<dbReference type="Pfam" id="PF01810">
    <property type="entry name" value="LysE"/>
    <property type="match status" value="1"/>
</dbReference>
<dbReference type="PANTHER" id="PTHR30086:SF20">
    <property type="entry name" value="ARGININE EXPORTER PROTEIN ARGO-RELATED"/>
    <property type="match status" value="1"/>
</dbReference>
<keyword evidence="8" id="KW-1185">Reference proteome</keyword>
<dbReference type="InterPro" id="IPR001123">
    <property type="entry name" value="LeuE-type"/>
</dbReference>
<feature type="transmembrane region" description="Helical" evidence="6">
    <location>
        <begin position="6"/>
        <end position="28"/>
    </location>
</feature>
<feature type="transmembrane region" description="Helical" evidence="6">
    <location>
        <begin position="143"/>
        <end position="162"/>
    </location>
</feature>
<proteinExistence type="predicted"/>
<dbReference type="PANTHER" id="PTHR30086">
    <property type="entry name" value="ARGININE EXPORTER PROTEIN ARGO"/>
    <property type="match status" value="1"/>
</dbReference>
<name>A0ABM6JHT3_9GAMM</name>
<feature type="transmembrane region" description="Helical" evidence="6">
    <location>
        <begin position="40"/>
        <end position="65"/>
    </location>
</feature>
<evidence type="ECO:0000256" key="4">
    <source>
        <dbReference type="ARBA" id="ARBA00022989"/>
    </source>
</evidence>
<evidence type="ECO:0000313" key="7">
    <source>
        <dbReference type="EMBL" id="ARD21762.1"/>
    </source>
</evidence>
<dbReference type="PIRSF" id="PIRSF006324">
    <property type="entry name" value="LeuE"/>
    <property type="match status" value="1"/>
</dbReference>
<dbReference type="Proteomes" id="UP000191820">
    <property type="component" value="Chromosome"/>
</dbReference>
<protein>
    <recommendedName>
        <fullName evidence="9">LysE family translocator</fullName>
    </recommendedName>
</protein>
<evidence type="ECO:0000256" key="3">
    <source>
        <dbReference type="ARBA" id="ARBA00022692"/>
    </source>
</evidence>
<reference evidence="7 8" key="1">
    <citation type="submission" date="2017-03" db="EMBL/GenBank/DDBJ databases">
        <title>Genome sequencing of Shewanella japonica KCTC 22435.</title>
        <authorList>
            <person name="Kim K.M."/>
        </authorList>
    </citation>
    <scope>NUCLEOTIDE SEQUENCE [LARGE SCALE GENOMIC DNA]</scope>
    <source>
        <strain evidence="7 8">KCTC 22435</strain>
    </source>
</reference>
<keyword evidence="5 6" id="KW-0472">Membrane</keyword>
<keyword evidence="3 6" id="KW-0812">Transmembrane</keyword>
<evidence type="ECO:0008006" key="9">
    <source>
        <dbReference type="Google" id="ProtNLM"/>
    </source>
</evidence>
<evidence type="ECO:0000256" key="6">
    <source>
        <dbReference type="SAM" id="Phobius"/>
    </source>
</evidence>
<feature type="transmembrane region" description="Helical" evidence="6">
    <location>
        <begin position="183"/>
        <end position="201"/>
    </location>
</feature>
<sequence length="203" mass="21930">MELQQSLSLLFTMLVLAIIPGPVVFAIISRSFSHGFIAAMQLFLGVLIADYIFICTALFGLSALANAMGPSFIVIKYVSAAYLCWLGFQLFQAQRQSNPMATGTKTSAYQNLMTGLMIGLSNPKAIIFYVGFFPAFVPLHTTLNDVILVMLISTLAFGSINLGYSLMATQAKKVFRSAKAIRVINRTAGSIMISAGILIAINL</sequence>
<evidence type="ECO:0000256" key="1">
    <source>
        <dbReference type="ARBA" id="ARBA00004651"/>
    </source>
</evidence>
<keyword evidence="2" id="KW-1003">Cell membrane</keyword>
<dbReference type="RefSeq" id="WP_080915343.1">
    <property type="nucleotide sequence ID" value="NZ_CP020472.1"/>
</dbReference>
<feature type="transmembrane region" description="Helical" evidence="6">
    <location>
        <begin position="112"/>
        <end position="137"/>
    </location>
</feature>
<dbReference type="EMBL" id="CP020472">
    <property type="protein sequence ID" value="ARD21762.1"/>
    <property type="molecule type" value="Genomic_DNA"/>
</dbReference>
<accession>A0ABM6JHT3</accession>
<gene>
    <name evidence="7" type="ORF">SJ2017_1438</name>
</gene>
<feature type="transmembrane region" description="Helical" evidence="6">
    <location>
        <begin position="71"/>
        <end position="91"/>
    </location>
</feature>
<comment type="subcellular location">
    <subcellularLocation>
        <location evidence="1">Cell membrane</location>
        <topology evidence="1">Multi-pass membrane protein</topology>
    </subcellularLocation>
</comment>
<evidence type="ECO:0000313" key="8">
    <source>
        <dbReference type="Proteomes" id="UP000191820"/>
    </source>
</evidence>
<organism evidence="7 8">
    <name type="scientific">Shewanella japonica</name>
    <dbReference type="NCBI Taxonomy" id="93973"/>
    <lineage>
        <taxon>Bacteria</taxon>
        <taxon>Pseudomonadati</taxon>
        <taxon>Pseudomonadota</taxon>
        <taxon>Gammaproteobacteria</taxon>
        <taxon>Alteromonadales</taxon>
        <taxon>Shewanellaceae</taxon>
        <taxon>Shewanella</taxon>
    </lineage>
</organism>
<keyword evidence="4 6" id="KW-1133">Transmembrane helix</keyword>